<dbReference type="AlphaFoldDB" id="A0A381Z5M0"/>
<dbReference type="InterPro" id="IPR016064">
    <property type="entry name" value="NAD/diacylglycerol_kinase_sf"/>
</dbReference>
<protein>
    <recommendedName>
        <fullName evidence="5">DAGKc domain-containing protein</fullName>
    </recommendedName>
</protein>
<accession>A0A381Z5M0</accession>
<dbReference type="PANTHER" id="PTHR12358">
    <property type="entry name" value="SPHINGOSINE KINASE"/>
    <property type="match status" value="1"/>
</dbReference>
<evidence type="ECO:0000313" key="6">
    <source>
        <dbReference type="EMBL" id="SVA84538.1"/>
    </source>
</evidence>
<keyword evidence="1" id="KW-0808">Transferase</keyword>
<evidence type="ECO:0000259" key="5">
    <source>
        <dbReference type="PROSITE" id="PS50146"/>
    </source>
</evidence>
<keyword evidence="4" id="KW-0067">ATP-binding</keyword>
<dbReference type="InterPro" id="IPR017438">
    <property type="entry name" value="ATP-NAD_kinase_N"/>
</dbReference>
<proteinExistence type="predicted"/>
<keyword evidence="3" id="KW-0418">Kinase</keyword>
<evidence type="ECO:0000256" key="1">
    <source>
        <dbReference type="ARBA" id="ARBA00022679"/>
    </source>
</evidence>
<dbReference type="GO" id="GO:0005886">
    <property type="term" value="C:plasma membrane"/>
    <property type="evidence" value="ECO:0007669"/>
    <property type="project" value="TreeGrafter"/>
</dbReference>
<keyword evidence="2" id="KW-0547">Nucleotide-binding</keyword>
<evidence type="ECO:0000256" key="4">
    <source>
        <dbReference type="ARBA" id="ARBA00022840"/>
    </source>
</evidence>
<dbReference type="GO" id="GO:0005524">
    <property type="term" value="F:ATP binding"/>
    <property type="evidence" value="ECO:0007669"/>
    <property type="project" value="UniProtKB-KW"/>
</dbReference>
<evidence type="ECO:0000256" key="3">
    <source>
        <dbReference type="ARBA" id="ARBA00022777"/>
    </source>
</evidence>
<dbReference type="InterPro" id="IPR045540">
    <property type="entry name" value="YegS/DAGK_C"/>
</dbReference>
<gene>
    <name evidence="6" type="ORF">METZ01_LOCUS137392</name>
</gene>
<dbReference type="GO" id="GO:0016301">
    <property type="term" value="F:kinase activity"/>
    <property type="evidence" value="ECO:0007669"/>
    <property type="project" value="UniProtKB-KW"/>
</dbReference>
<organism evidence="6">
    <name type="scientific">marine metagenome</name>
    <dbReference type="NCBI Taxonomy" id="408172"/>
    <lineage>
        <taxon>unclassified sequences</taxon>
        <taxon>metagenomes</taxon>
        <taxon>ecological metagenomes</taxon>
    </lineage>
</organism>
<name>A0A381Z5M0_9ZZZZ</name>
<dbReference type="Gene3D" id="2.60.200.40">
    <property type="match status" value="1"/>
</dbReference>
<dbReference type="Pfam" id="PF00781">
    <property type="entry name" value="DAGK_cat"/>
    <property type="match status" value="1"/>
</dbReference>
<reference evidence="6" key="1">
    <citation type="submission" date="2018-05" db="EMBL/GenBank/DDBJ databases">
        <authorList>
            <person name="Lanie J.A."/>
            <person name="Ng W.-L."/>
            <person name="Kazmierczak K.M."/>
            <person name="Andrzejewski T.M."/>
            <person name="Davidsen T.M."/>
            <person name="Wayne K.J."/>
            <person name="Tettelin H."/>
            <person name="Glass J.I."/>
            <person name="Rusch D."/>
            <person name="Podicherti R."/>
            <person name="Tsui H.-C.T."/>
            <person name="Winkler M.E."/>
        </authorList>
    </citation>
    <scope>NUCLEOTIDE SEQUENCE</scope>
</reference>
<dbReference type="PANTHER" id="PTHR12358:SF106">
    <property type="entry name" value="LIPID KINASE YEGS"/>
    <property type="match status" value="1"/>
</dbReference>
<dbReference type="Pfam" id="PF19279">
    <property type="entry name" value="YegS_C"/>
    <property type="match status" value="1"/>
</dbReference>
<sequence>MKPETFIIVNPTAGDGQAKKRWQKFENDLINNQIPYHAEKTKYQNHATELVSEAVSSGYNRIGVFSGDGTLNEVLQGMFIEDQIISSEIKLIFFPAGSSCDFEKKFKNKRNLLDRIQADDSVSIDIFKVECQDFSGKPISRYVINNSSIGIISFANEKFNSVTGLTKILKQMSVDIGAVICGLQAITQFEPFNAEMSIDGEKIPLRSLSNTSVFKTSNFGGDMSYGIDTVQDDGQLSVVWLDGTSKFGLAAMMPSLFTGTVLNKKLAHYKTCHEFELSTSDTVIVETDGENIGTPPIKYSILPKALQVII</sequence>
<dbReference type="InterPro" id="IPR050187">
    <property type="entry name" value="Lipid_Phosphate_FormReg"/>
</dbReference>
<dbReference type="SUPFAM" id="SSF111331">
    <property type="entry name" value="NAD kinase/diacylglycerol kinase-like"/>
    <property type="match status" value="1"/>
</dbReference>
<feature type="domain" description="DAGKc" evidence="5">
    <location>
        <begin position="1"/>
        <end position="133"/>
    </location>
</feature>
<dbReference type="EMBL" id="UINC01020037">
    <property type="protein sequence ID" value="SVA84538.1"/>
    <property type="molecule type" value="Genomic_DNA"/>
</dbReference>
<evidence type="ECO:0000256" key="2">
    <source>
        <dbReference type="ARBA" id="ARBA00022741"/>
    </source>
</evidence>
<dbReference type="InterPro" id="IPR001206">
    <property type="entry name" value="Diacylglycerol_kinase_cat_dom"/>
</dbReference>
<dbReference type="PROSITE" id="PS50146">
    <property type="entry name" value="DAGK"/>
    <property type="match status" value="1"/>
</dbReference>
<dbReference type="Gene3D" id="3.40.50.10330">
    <property type="entry name" value="Probable inorganic polyphosphate/atp-NAD kinase, domain 1"/>
    <property type="match status" value="1"/>
</dbReference>